<protein>
    <submittedName>
        <fullName evidence="2">Uncharacterized protein</fullName>
    </submittedName>
</protein>
<sequence>MSARHDRNLMVNPNNSHKKSTIGVNLTPRRPIRGRWSTTTDINLLNGISSNNRAPPSKQTAERDLRRDRVTAKCATQSKDPQLYNLYTLVKKFVEPLLTLRNSLMDAC</sequence>
<feature type="compositionally biased region" description="Polar residues" evidence="1">
    <location>
        <begin position="46"/>
        <end position="59"/>
    </location>
</feature>
<comment type="caution">
    <text evidence="2">The sequence shown here is derived from an EMBL/GenBank/DDBJ whole genome shotgun (WGS) entry which is preliminary data.</text>
</comment>
<evidence type="ECO:0000256" key="1">
    <source>
        <dbReference type="SAM" id="MobiDB-lite"/>
    </source>
</evidence>
<evidence type="ECO:0000313" key="2">
    <source>
        <dbReference type="EMBL" id="GIX97910.1"/>
    </source>
</evidence>
<name>A0AAV4PPT0_CAEEX</name>
<dbReference type="AlphaFoldDB" id="A0AAV4PPT0"/>
<dbReference type="Proteomes" id="UP001054945">
    <property type="component" value="Unassembled WGS sequence"/>
</dbReference>
<feature type="compositionally biased region" description="Basic and acidic residues" evidence="1">
    <location>
        <begin position="60"/>
        <end position="71"/>
    </location>
</feature>
<proteinExistence type="predicted"/>
<evidence type="ECO:0000313" key="3">
    <source>
        <dbReference type="Proteomes" id="UP001054945"/>
    </source>
</evidence>
<gene>
    <name evidence="2" type="ORF">CEXT_735941</name>
</gene>
<organism evidence="2 3">
    <name type="scientific">Caerostris extrusa</name>
    <name type="common">Bark spider</name>
    <name type="synonym">Caerostris bankana</name>
    <dbReference type="NCBI Taxonomy" id="172846"/>
    <lineage>
        <taxon>Eukaryota</taxon>
        <taxon>Metazoa</taxon>
        <taxon>Ecdysozoa</taxon>
        <taxon>Arthropoda</taxon>
        <taxon>Chelicerata</taxon>
        <taxon>Arachnida</taxon>
        <taxon>Araneae</taxon>
        <taxon>Araneomorphae</taxon>
        <taxon>Entelegynae</taxon>
        <taxon>Araneoidea</taxon>
        <taxon>Araneidae</taxon>
        <taxon>Caerostris</taxon>
    </lineage>
</organism>
<reference evidence="2 3" key="1">
    <citation type="submission" date="2021-06" db="EMBL/GenBank/DDBJ databases">
        <title>Caerostris extrusa draft genome.</title>
        <authorList>
            <person name="Kono N."/>
            <person name="Arakawa K."/>
        </authorList>
    </citation>
    <scope>NUCLEOTIDE SEQUENCE [LARGE SCALE GENOMIC DNA]</scope>
</reference>
<dbReference type="EMBL" id="BPLR01004834">
    <property type="protein sequence ID" value="GIX97910.1"/>
    <property type="molecule type" value="Genomic_DNA"/>
</dbReference>
<keyword evidence="3" id="KW-1185">Reference proteome</keyword>
<feature type="region of interest" description="Disordered" evidence="1">
    <location>
        <begin position="1"/>
        <end position="23"/>
    </location>
</feature>
<accession>A0AAV4PPT0</accession>
<feature type="region of interest" description="Disordered" evidence="1">
    <location>
        <begin position="46"/>
        <end position="73"/>
    </location>
</feature>